<dbReference type="Pfam" id="PF06629">
    <property type="entry name" value="MipA"/>
    <property type="match status" value="1"/>
</dbReference>
<evidence type="ECO:0000313" key="6">
    <source>
        <dbReference type="EMBL" id="SNQ28638.1"/>
    </source>
</evidence>
<dbReference type="PANTHER" id="PTHR38776">
    <property type="entry name" value="MLTA-INTERACTING PROTEIN-RELATED"/>
    <property type="match status" value="1"/>
</dbReference>
<dbReference type="GO" id="GO:0009279">
    <property type="term" value="C:cell outer membrane"/>
    <property type="evidence" value="ECO:0007669"/>
    <property type="project" value="UniProtKB-SubCell"/>
</dbReference>
<keyword evidence="4" id="KW-0472">Membrane</keyword>
<dbReference type="EMBL" id="FZLN01000001">
    <property type="protein sequence ID" value="SNQ28638.1"/>
    <property type="molecule type" value="Genomic_DNA"/>
</dbReference>
<accession>A0A217EDQ2</accession>
<comment type="similarity">
    <text evidence="2">Belongs to the MipA/OmpV family.</text>
</comment>
<dbReference type="PANTHER" id="PTHR38776:SF1">
    <property type="entry name" value="MLTA-INTERACTING PROTEIN-RELATED"/>
    <property type="match status" value="1"/>
</dbReference>
<dbReference type="AlphaFoldDB" id="A0A217EDQ2"/>
<sequence length="270" mass="30906">MSSTGLYILCLFIYVKINMLNSFKKMILASFVLTSPYIYSSAYAEDNITPDLTIGLNYSLNWQAYKGRSIYHNVLPVVFYDNNTLYVEGDDAGVYLFKNEHHQFRLNILYDSNSFDPSGALYLLDQRRWSILAGASYMRITPIGGFKVQLATDMLSRSQGTIARASYLAAVEQGKWSFYPEFGLQWNNAKYNRYYFGVSETEAKRSGVLAYEPRQSIAPFASIAVNYDVSKHWSVFSSLEFNYLSHEQFKSPMAKKHSEITPSFGVNFNF</sequence>
<organism evidence="6 7">
    <name type="scientific">Acinetobacter apis</name>
    <dbReference type="NCBI Taxonomy" id="1229165"/>
    <lineage>
        <taxon>Bacteria</taxon>
        <taxon>Pseudomonadati</taxon>
        <taxon>Pseudomonadota</taxon>
        <taxon>Gammaproteobacteria</taxon>
        <taxon>Moraxellales</taxon>
        <taxon>Moraxellaceae</taxon>
        <taxon>Acinetobacter</taxon>
    </lineage>
</organism>
<evidence type="ECO:0000256" key="2">
    <source>
        <dbReference type="ARBA" id="ARBA00005722"/>
    </source>
</evidence>
<name>A0A217EDQ2_9GAMM</name>
<keyword evidence="7" id="KW-1185">Reference proteome</keyword>
<proteinExistence type="inferred from homology"/>
<dbReference type="Proteomes" id="UP000243463">
    <property type="component" value="Unassembled WGS sequence"/>
</dbReference>
<evidence type="ECO:0000256" key="3">
    <source>
        <dbReference type="ARBA" id="ARBA00022729"/>
    </source>
</evidence>
<protein>
    <submittedName>
        <fullName evidence="6">Outer membrane protein</fullName>
    </submittedName>
</protein>
<evidence type="ECO:0000256" key="4">
    <source>
        <dbReference type="ARBA" id="ARBA00023136"/>
    </source>
</evidence>
<keyword evidence="3" id="KW-0732">Signal</keyword>
<gene>
    <name evidence="6" type="ORF">SAMN05444584_0562</name>
</gene>
<dbReference type="InterPro" id="IPR010583">
    <property type="entry name" value="MipA"/>
</dbReference>
<evidence type="ECO:0000256" key="1">
    <source>
        <dbReference type="ARBA" id="ARBA00004442"/>
    </source>
</evidence>
<comment type="subcellular location">
    <subcellularLocation>
        <location evidence="1">Cell outer membrane</location>
    </subcellularLocation>
</comment>
<keyword evidence="5" id="KW-0998">Cell outer membrane</keyword>
<reference evidence="7" key="1">
    <citation type="submission" date="2017-06" db="EMBL/GenBank/DDBJ databases">
        <authorList>
            <person name="Varghese N."/>
            <person name="Submissions S."/>
        </authorList>
    </citation>
    <scope>NUCLEOTIDE SEQUENCE [LARGE SCALE GENOMIC DNA]</scope>
    <source>
        <strain evidence="7">ANC 5114</strain>
    </source>
</reference>
<evidence type="ECO:0000256" key="5">
    <source>
        <dbReference type="ARBA" id="ARBA00023237"/>
    </source>
</evidence>
<evidence type="ECO:0000313" key="7">
    <source>
        <dbReference type="Proteomes" id="UP000243463"/>
    </source>
</evidence>